<keyword evidence="4" id="KW-0482">Metalloprotease</keyword>
<feature type="transmembrane region" description="Helical" evidence="2">
    <location>
        <begin position="39"/>
        <end position="58"/>
    </location>
</feature>
<dbReference type="GO" id="GO:0080120">
    <property type="term" value="P:CAAX-box protein maturation"/>
    <property type="evidence" value="ECO:0007669"/>
    <property type="project" value="UniProtKB-ARBA"/>
</dbReference>
<name>A0A8B5VVD5_ENTAV</name>
<evidence type="ECO:0000256" key="2">
    <source>
        <dbReference type="SAM" id="Phobius"/>
    </source>
</evidence>
<dbReference type="AlphaFoldDB" id="A0A8B5VVD5"/>
<gene>
    <name evidence="4" type="ORF">AUF17_21305</name>
</gene>
<keyword evidence="2" id="KW-0812">Transmembrane</keyword>
<evidence type="ECO:0000313" key="5">
    <source>
        <dbReference type="Proteomes" id="UP000316316"/>
    </source>
</evidence>
<organism evidence="4 5">
    <name type="scientific">Enterococcus avium</name>
    <name type="common">Streptococcus avium</name>
    <dbReference type="NCBI Taxonomy" id="33945"/>
    <lineage>
        <taxon>Bacteria</taxon>
        <taxon>Bacillati</taxon>
        <taxon>Bacillota</taxon>
        <taxon>Bacilli</taxon>
        <taxon>Lactobacillales</taxon>
        <taxon>Enterococcaceae</taxon>
        <taxon>Enterococcus</taxon>
    </lineage>
</organism>
<evidence type="ECO:0000259" key="3">
    <source>
        <dbReference type="Pfam" id="PF02517"/>
    </source>
</evidence>
<feature type="domain" description="CAAX prenyl protease 2/Lysostaphin resistance protein A-like" evidence="3">
    <location>
        <begin position="7"/>
        <end position="76"/>
    </location>
</feature>
<dbReference type="RefSeq" id="WP_081638464.1">
    <property type="nucleotide sequence ID" value="NZ_JXKF01000019.1"/>
</dbReference>
<proteinExistence type="inferred from homology"/>
<keyword evidence="4" id="KW-0378">Hydrolase</keyword>
<evidence type="ECO:0000256" key="1">
    <source>
        <dbReference type="ARBA" id="ARBA00009067"/>
    </source>
</evidence>
<comment type="caution">
    <text evidence="4">The sequence shown here is derived from an EMBL/GenBank/DDBJ whole genome shotgun (WGS) entry which is preliminary data.</text>
</comment>
<dbReference type="Pfam" id="PF02517">
    <property type="entry name" value="Rce1-like"/>
    <property type="match status" value="1"/>
</dbReference>
<evidence type="ECO:0000313" key="4">
    <source>
        <dbReference type="EMBL" id="TRZ29220.1"/>
    </source>
</evidence>
<dbReference type="GO" id="GO:0006508">
    <property type="term" value="P:proteolysis"/>
    <property type="evidence" value="ECO:0007669"/>
    <property type="project" value="UniProtKB-KW"/>
</dbReference>
<dbReference type="GO" id="GO:0004175">
    <property type="term" value="F:endopeptidase activity"/>
    <property type="evidence" value="ECO:0007669"/>
    <property type="project" value="UniProtKB-ARBA"/>
</dbReference>
<reference evidence="4 5" key="1">
    <citation type="submission" date="2017-10" db="EMBL/GenBank/DDBJ databases">
        <title>FDA dAtabase for Regulatory Grade micrObial Sequences (FDA-ARGOS): Supporting development and validation of Infectious Disease Dx tests.</title>
        <authorList>
            <person name="Campos J."/>
            <person name="Goldberg B."/>
            <person name="Tallon L.J."/>
            <person name="Sadzewicz L."/>
            <person name="Sengamalay N."/>
            <person name="Ott S."/>
            <person name="Godinez A."/>
            <person name="Nagaraj S."/>
            <person name="Vyas G."/>
            <person name="Aluvathingal J."/>
            <person name="Nadendla S."/>
            <person name="Geyer C."/>
            <person name="Nandy P."/>
            <person name="Hobson J."/>
            <person name="Sichtig H."/>
        </authorList>
    </citation>
    <scope>NUCLEOTIDE SEQUENCE [LARGE SCALE GENOMIC DNA]</scope>
    <source>
        <strain evidence="4 5">FDAARGOS_185</strain>
    </source>
</reference>
<dbReference type="GO" id="GO:0008237">
    <property type="term" value="F:metallopeptidase activity"/>
    <property type="evidence" value="ECO:0007669"/>
    <property type="project" value="UniProtKB-KW"/>
</dbReference>
<dbReference type="InterPro" id="IPR003675">
    <property type="entry name" value="Rce1/LyrA-like_dom"/>
</dbReference>
<feature type="transmembrane region" description="Helical" evidence="2">
    <location>
        <begin position="7"/>
        <end position="24"/>
    </location>
</feature>
<keyword evidence="4" id="KW-0645">Protease</keyword>
<dbReference type="Proteomes" id="UP000316316">
    <property type="component" value="Unassembled WGS sequence"/>
</dbReference>
<keyword evidence="2" id="KW-0472">Membrane</keyword>
<sequence>MFNRESAVYLVSSVLFGIWHLGYFDSIALWVDSNLIEALFWKVTTGLCYGLVLGLLRWRTKNCYSTMLLHGAMNIFGR</sequence>
<comment type="similarity">
    <text evidence="1">Belongs to the UPF0177 family.</text>
</comment>
<dbReference type="EMBL" id="PDXQ01000002">
    <property type="protein sequence ID" value="TRZ29220.1"/>
    <property type="molecule type" value="Genomic_DNA"/>
</dbReference>
<accession>A0A8B5VVD5</accession>
<keyword evidence="2" id="KW-1133">Transmembrane helix</keyword>
<protein>
    <submittedName>
        <fullName evidence="4">CPBP family intramembrane metalloprotease</fullName>
    </submittedName>
</protein>